<keyword evidence="3" id="KW-0328">Glycosyltransferase</keyword>
<name>A0A2P7BLE5_9HYPH</name>
<dbReference type="OrthoDB" id="9795305at2"/>
<evidence type="ECO:0000313" key="12">
    <source>
        <dbReference type="Proteomes" id="UP000241764"/>
    </source>
</evidence>
<gene>
    <name evidence="11" type="ORF">CU103_02495</name>
</gene>
<keyword evidence="4" id="KW-0808">Transferase</keyword>
<evidence type="ECO:0000256" key="5">
    <source>
        <dbReference type="ARBA" id="ARBA00022801"/>
    </source>
</evidence>
<dbReference type="PANTHER" id="PTHR30582:SF24">
    <property type="entry name" value="L,D-TRANSPEPTIDASE ERFK_SRFK-RELATED"/>
    <property type="match status" value="1"/>
</dbReference>
<dbReference type="SUPFAM" id="SSF141523">
    <property type="entry name" value="L,D-transpeptidase catalytic domain-like"/>
    <property type="match status" value="1"/>
</dbReference>
<evidence type="ECO:0000256" key="4">
    <source>
        <dbReference type="ARBA" id="ARBA00022679"/>
    </source>
</evidence>
<dbReference type="InterPro" id="IPR050979">
    <property type="entry name" value="LD-transpeptidase"/>
</dbReference>
<keyword evidence="8 9" id="KW-0961">Cell wall biogenesis/degradation</keyword>
<dbReference type="PANTHER" id="PTHR30582">
    <property type="entry name" value="L,D-TRANSPEPTIDASE"/>
    <property type="match status" value="1"/>
</dbReference>
<evidence type="ECO:0000256" key="1">
    <source>
        <dbReference type="ARBA" id="ARBA00004752"/>
    </source>
</evidence>
<keyword evidence="6 9" id="KW-0133">Cell shape</keyword>
<dbReference type="RefSeq" id="WP_106662311.1">
    <property type="nucleotide sequence ID" value="NZ_PGGM01000001.1"/>
</dbReference>
<dbReference type="EMBL" id="PGGM01000001">
    <property type="protein sequence ID" value="PSH67244.1"/>
    <property type="molecule type" value="Genomic_DNA"/>
</dbReference>
<dbReference type="Gene3D" id="2.40.440.10">
    <property type="entry name" value="L,D-transpeptidase catalytic domain-like"/>
    <property type="match status" value="1"/>
</dbReference>
<feature type="active site" description="Nucleophile" evidence="9">
    <location>
        <position position="163"/>
    </location>
</feature>
<dbReference type="Proteomes" id="UP000241764">
    <property type="component" value="Unassembled WGS sequence"/>
</dbReference>
<dbReference type="AlphaFoldDB" id="A0A2P7BLE5"/>
<proteinExistence type="inferred from homology"/>
<dbReference type="GO" id="GO:0005576">
    <property type="term" value="C:extracellular region"/>
    <property type="evidence" value="ECO:0007669"/>
    <property type="project" value="TreeGrafter"/>
</dbReference>
<dbReference type="FunFam" id="2.40.440.10:FF:000002">
    <property type="entry name" value="L,D-transpeptidase ErfK/SrfK"/>
    <property type="match status" value="1"/>
</dbReference>
<dbReference type="GO" id="GO:0008360">
    <property type="term" value="P:regulation of cell shape"/>
    <property type="evidence" value="ECO:0007669"/>
    <property type="project" value="UniProtKB-UniRule"/>
</dbReference>
<keyword evidence="7 9" id="KW-0573">Peptidoglycan synthesis</keyword>
<evidence type="ECO:0000259" key="10">
    <source>
        <dbReference type="PROSITE" id="PS52029"/>
    </source>
</evidence>
<evidence type="ECO:0000256" key="8">
    <source>
        <dbReference type="ARBA" id="ARBA00023316"/>
    </source>
</evidence>
<dbReference type="InterPro" id="IPR005490">
    <property type="entry name" value="LD_TPept_cat_dom"/>
</dbReference>
<dbReference type="PROSITE" id="PS52029">
    <property type="entry name" value="LD_TPASE"/>
    <property type="match status" value="1"/>
</dbReference>
<evidence type="ECO:0000256" key="3">
    <source>
        <dbReference type="ARBA" id="ARBA00022676"/>
    </source>
</evidence>
<dbReference type="GO" id="GO:0018104">
    <property type="term" value="P:peptidoglycan-protein cross-linking"/>
    <property type="evidence" value="ECO:0007669"/>
    <property type="project" value="TreeGrafter"/>
</dbReference>
<dbReference type="UniPathway" id="UPA00219"/>
<evidence type="ECO:0000256" key="7">
    <source>
        <dbReference type="ARBA" id="ARBA00022984"/>
    </source>
</evidence>
<evidence type="ECO:0000256" key="2">
    <source>
        <dbReference type="ARBA" id="ARBA00005992"/>
    </source>
</evidence>
<dbReference type="GO" id="GO:0071972">
    <property type="term" value="F:peptidoglycan L,D-transpeptidase activity"/>
    <property type="evidence" value="ECO:0007669"/>
    <property type="project" value="TreeGrafter"/>
</dbReference>
<accession>A0A2P7BLE5</accession>
<comment type="caution">
    <text evidence="11">The sequence shown here is derived from an EMBL/GenBank/DDBJ whole genome shotgun (WGS) entry which is preliminary data.</text>
</comment>
<organism evidence="11 12">
    <name type="scientific">Phyllobacterium sophorae</name>
    <dbReference type="NCBI Taxonomy" id="1520277"/>
    <lineage>
        <taxon>Bacteria</taxon>
        <taxon>Pseudomonadati</taxon>
        <taxon>Pseudomonadota</taxon>
        <taxon>Alphaproteobacteria</taxon>
        <taxon>Hyphomicrobiales</taxon>
        <taxon>Phyllobacteriaceae</taxon>
        <taxon>Phyllobacterium</taxon>
    </lineage>
</organism>
<evidence type="ECO:0000256" key="6">
    <source>
        <dbReference type="ARBA" id="ARBA00022960"/>
    </source>
</evidence>
<feature type="domain" description="L,D-TPase catalytic" evidence="10">
    <location>
        <begin position="50"/>
        <end position="187"/>
    </location>
</feature>
<comment type="similarity">
    <text evidence="2">Belongs to the YkuD family.</text>
</comment>
<dbReference type="GO" id="GO:0071555">
    <property type="term" value="P:cell wall organization"/>
    <property type="evidence" value="ECO:0007669"/>
    <property type="project" value="UniProtKB-UniRule"/>
</dbReference>
<keyword evidence="5" id="KW-0378">Hydrolase</keyword>
<reference evidence="12" key="1">
    <citation type="submission" date="2017-11" db="EMBL/GenBank/DDBJ databases">
        <authorList>
            <person name="Kuznetsova I."/>
            <person name="Sazanova A."/>
            <person name="Chirak E."/>
            <person name="Safronova V."/>
            <person name="Willems A."/>
        </authorList>
    </citation>
    <scope>NUCLEOTIDE SEQUENCE [LARGE SCALE GENOMIC DNA]</scope>
    <source>
        <strain evidence="12">CCBAU 03422</strain>
    </source>
</reference>
<dbReference type="InterPro" id="IPR038063">
    <property type="entry name" value="Transpep_catalytic_dom"/>
</dbReference>
<evidence type="ECO:0000256" key="9">
    <source>
        <dbReference type="PROSITE-ProRule" id="PRU01373"/>
    </source>
</evidence>
<feature type="active site" description="Proton donor/acceptor" evidence="9">
    <location>
        <position position="147"/>
    </location>
</feature>
<dbReference type="Pfam" id="PF03734">
    <property type="entry name" value="YkuD"/>
    <property type="match status" value="1"/>
</dbReference>
<protein>
    <recommendedName>
        <fullName evidence="10">L,D-TPase catalytic domain-containing protein</fullName>
    </recommendedName>
</protein>
<evidence type="ECO:0000313" key="11">
    <source>
        <dbReference type="EMBL" id="PSH67244.1"/>
    </source>
</evidence>
<sequence length="187" mass="21335">MLTRRGVLMGLFATALAPKAALARPKRKIFVLDPEYRPQYVFFDSSYRPGTVVIDPRGRFLYLIEDEFTARRYGIGVGRAGRAFHGVARVGRKEKWPRWMPTKNMIRRQPEKYARYAGGVAGGRNNPLGARALYLYRNGRDTYYRIHGTTEPWTIGRAVSNGCIRMVNEHVMDLYARVPVGARVVVI</sequence>
<comment type="pathway">
    <text evidence="1 9">Cell wall biogenesis; peptidoglycan biosynthesis.</text>
</comment>
<dbReference type="GO" id="GO:0016757">
    <property type="term" value="F:glycosyltransferase activity"/>
    <property type="evidence" value="ECO:0007669"/>
    <property type="project" value="UniProtKB-KW"/>
</dbReference>
<dbReference type="CDD" id="cd16913">
    <property type="entry name" value="YkuD_like"/>
    <property type="match status" value="1"/>
</dbReference>
<keyword evidence="12" id="KW-1185">Reference proteome</keyword>